<reference evidence="1" key="2">
    <citation type="journal article" date="2023" name="Commun. Biol.">
        <title>Intrasexual cuticular hydrocarbon dimorphism in a wasp sheds light on hydrocarbon biosynthesis genes in Hymenoptera.</title>
        <authorList>
            <person name="Moris V.C."/>
            <person name="Podsiadlowski L."/>
            <person name="Martin S."/>
            <person name="Oeyen J.P."/>
            <person name="Donath A."/>
            <person name="Petersen M."/>
            <person name="Wilbrandt J."/>
            <person name="Misof B."/>
            <person name="Liedtke D."/>
            <person name="Thamm M."/>
            <person name="Scheiner R."/>
            <person name="Schmitt T."/>
            <person name="Niehuis O."/>
        </authorList>
    </citation>
    <scope>NUCLEOTIDE SEQUENCE</scope>
    <source>
        <strain evidence="1">GBR_01_08_01A</strain>
    </source>
</reference>
<dbReference type="Proteomes" id="UP001258017">
    <property type="component" value="Unassembled WGS sequence"/>
</dbReference>
<dbReference type="EMBL" id="JAIFRP010000062">
    <property type="protein sequence ID" value="KAK2580296.1"/>
    <property type="molecule type" value="Genomic_DNA"/>
</dbReference>
<accession>A0AAD9RJJ9</accession>
<name>A0AAD9RJJ9_9HYME</name>
<comment type="caution">
    <text evidence="1">The sequence shown here is derived from an EMBL/GenBank/DDBJ whole genome shotgun (WGS) entry which is preliminary data.</text>
</comment>
<reference evidence="1" key="1">
    <citation type="submission" date="2021-08" db="EMBL/GenBank/DDBJ databases">
        <authorList>
            <person name="Misof B."/>
            <person name="Oliver O."/>
            <person name="Podsiadlowski L."/>
            <person name="Donath A."/>
            <person name="Peters R."/>
            <person name="Mayer C."/>
            <person name="Rust J."/>
            <person name="Gunkel S."/>
            <person name="Lesny P."/>
            <person name="Martin S."/>
            <person name="Oeyen J.P."/>
            <person name="Petersen M."/>
            <person name="Panagiotis P."/>
            <person name="Wilbrandt J."/>
            <person name="Tanja T."/>
        </authorList>
    </citation>
    <scope>NUCLEOTIDE SEQUENCE</scope>
    <source>
        <strain evidence="1">GBR_01_08_01A</strain>
        <tissue evidence="1">Thorax + abdomen</tissue>
    </source>
</reference>
<protein>
    <submittedName>
        <fullName evidence="1">Uncharacterized protein</fullName>
    </submittedName>
</protein>
<keyword evidence="2" id="KW-1185">Reference proteome</keyword>
<sequence>MFQQVTAQACGSGHEEWGVRKVWVKLARVQSPRHTVVVALPLSYPLLCALYQDTVYSYRNLIKSRFRALFSLANLDKNGRRARVEERGDSSIFLEG</sequence>
<proteinExistence type="predicted"/>
<organism evidence="1 2">
    <name type="scientific">Odynerus spinipes</name>
    <dbReference type="NCBI Taxonomy" id="1348599"/>
    <lineage>
        <taxon>Eukaryota</taxon>
        <taxon>Metazoa</taxon>
        <taxon>Ecdysozoa</taxon>
        <taxon>Arthropoda</taxon>
        <taxon>Hexapoda</taxon>
        <taxon>Insecta</taxon>
        <taxon>Pterygota</taxon>
        <taxon>Neoptera</taxon>
        <taxon>Endopterygota</taxon>
        <taxon>Hymenoptera</taxon>
        <taxon>Apocrita</taxon>
        <taxon>Aculeata</taxon>
        <taxon>Vespoidea</taxon>
        <taxon>Vespidae</taxon>
        <taxon>Eumeninae</taxon>
        <taxon>Odynerus</taxon>
    </lineage>
</organism>
<evidence type="ECO:0000313" key="1">
    <source>
        <dbReference type="EMBL" id="KAK2580296.1"/>
    </source>
</evidence>
<gene>
    <name evidence="1" type="ORF">KPH14_012537</name>
</gene>
<evidence type="ECO:0000313" key="2">
    <source>
        <dbReference type="Proteomes" id="UP001258017"/>
    </source>
</evidence>
<dbReference type="AlphaFoldDB" id="A0AAD9RJJ9"/>